<sequence length="141" mass="15917">MTYSAQITKILSANDVGETGGHQAGILVPKDLEILSFFPSLNSKEKNPRVTLVFREGDGITRWDFNFIYYNNRFFGGTRNEYRLTCMTQYLRARNAKVGDHVVLSKCLEGRLTVEVKRANAPEMGQDDVLVLSGGWKVIKI</sequence>
<dbReference type="eggNOG" id="ENOG5032UX8">
    <property type="taxonomic scope" value="Bacteria"/>
</dbReference>
<dbReference type="Gene3D" id="2.40.330.10">
    <property type="entry name" value="DNA-binding pseudobarrel domain"/>
    <property type="match status" value="1"/>
</dbReference>
<feature type="domain" description="Restriction endonuclease type II EcoRII N-terminal" evidence="1">
    <location>
        <begin position="8"/>
        <end position="87"/>
    </location>
</feature>
<dbReference type="KEGG" id="glo:Glov_0292"/>
<dbReference type="OrthoDB" id="9797574at2"/>
<dbReference type="RefSeq" id="WP_012468378.1">
    <property type="nucleotide sequence ID" value="NC_010814.1"/>
</dbReference>
<reference evidence="2 3" key="1">
    <citation type="submission" date="2008-05" db="EMBL/GenBank/DDBJ databases">
        <title>Complete sequence of chromosome of Geobacter lovleyi SZ.</title>
        <authorList>
            <consortium name="US DOE Joint Genome Institute"/>
            <person name="Lucas S."/>
            <person name="Copeland A."/>
            <person name="Lapidus A."/>
            <person name="Glavina del Rio T."/>
            <person name="Dalin E."/>
            <person name="Tice H."/>
            <person name="Bruce D."/>
            <person name="Goodwin L."/>
            <person name="Pitluck S."/>
            <person name="Chertkov O."/>
            <person name="Meincke L."/>
            <person name="Brettin T."/>
            <person name="Detter J.C."/>
            <person name="Han C."/>
            <person name="Tapia R."/>
            <person name="Kuske C.R."/>
            <person name="Schmutz J."/>
            <person name="Larimer F."/>
            <person name="Land M."/>
            <person name="Hauser L."/>
            <person name="Kyrpides N."/>
            <person name="Mikhailova N."/>
            <person name="Sung Y."/>
            <person name="Fletcher K.E."/>
            <person name="Ritalahti K.M."/>
            <person name="Loeffler F.E."/>
            <person name="Richardson P."/>
        </authorList>
    </citation>
    <scope>NUCLEOTIDE SEQUENCE [LARGE SCALE GENOMIC DNA]</scope>
    <source>
        <strain evidence="3">ATCC BAA-1151 / DSM 17278 / SZ</strain>
    </source>
</reference>
<dbReference type="STRING" id="398767.Glov_0292"/>
<organism evidence="2 3">
    <name type="scientific">Trichlorobacter lovleyi (strain ATCC BAA-1151 / DSM 17278 / SZ)</name>
    <name type="common">Geobacter lovleyi</name>
    <dbReference type="NCBI Taxonomy" id="398767"/>
    <lineage>
        <taxon>Bacteria</taxon>
        <taxon>Pseudomonadati</taxon>
        <taxon>Thermodesulfobacteriota</taxon>
        <taxon>Desulfuromonadia</taxon>
        <taxon>Geobacterales</taxon>
        <taxon>Geobacteraceae</taxon>
        <taxon>Trichlorobacter</taxon>
    </lineage>
</organism>
<dbReference type="InterPro" id="IPR023372">
    <property type="entry name" value="Rest_endonuc_II_EcoRII_N"/>
</dbReference>
<proteinExistence type="predicted"/>
<dbReference type="SUPFAM" id="SSF101936">
    <property type="entry name" value="DNA-binding pseudobarrel domain"/>
    <property type="match status" value="1"/>
</dbReference>
<dbReference type="Pfam" id="PF09217">
    <property type="entry name" value="EcoRII-N"/>
    <property type="match status" value="1"/>
</dbReference>
<gene>
    <name evidence="2" type="ordered locus">Glov_0292</name>
</gene>
<evidence type="ECO:0000313" key="3">
    <source>
        <dbReference type="Proteomes" id="UP000002420"/>
    </source>
</evidence>
<name>B3EB37_TRIL1</name>
<dbReference type="AlphaFoldDB" id="B3EB37"/>
<dbReference type="InterPro" id="IPR015300">
    <property type="entry name" value="DNA-bd_pseudobarrel_sf"/>
</dbReference>
<evidence type="ECO:0000259" key="1">
    <source>
        <dbReference type="Pfam" id="PF09217"/>
    </source>
</evidence>
<keyword evidence="3" id="KW-1185">Reference proteome</keyword>
<dbReference type="Proteomes" id="UP000002420">
    <property type="component" value="Chromosome"/>
</dbReference>
<accession>B3EB37</accession>
<protein>
    <recommendedName>
        <fullName evidence="1">Restriction endonuclease type II EcoRII N-terminal domain-containing protein</fullName>
    </recommendedName>
</protein>
<evidence type="ECO:0000313" key="2">
    <source>
        <dbReference type="EMBL" id="ACD94021.1"/>
    </source>
</evidence>
<dbReference type="EMBL" id="CP001089">
    <property type="protein sequence ID" value="ACD94021.1"/>
    <property type="molecule type" value="Genomic_DNA"/>
</dbReference>
<dbReference type="HOGENOM" id="CLU_1822581_0_0_7"/>